<dbReference type="EMBL" id="BEYU01000121">
    <property type="protein sequence ID" value="GBG32386.1"/>
    <property type="molecule type" value="Genomic_DNA"/>
</dbReference>
<organism evidence="1 2">
    <name type="scientific">Hondaea fermentalgiana</name>
    <dbReference type="NCBI Taxonomy" id="2315210"/>
    <lineage>
        <taxon>Eukaryota</taxon>
        <taxon>Sar</taxon>
        <taxon>Stramenopiles</taxon>
        <taxon>Bigyra</taxon>
        <taxon>Labyrinthulomycetes</taxon>
        <taxon>Thraustochytrida</taxon>
        <taxon>Thraustochytriidae</taxon>
        <taxon>Hondaea</taxon>
    </lineage>
</organism>
<proteinExistence type="predicted"/>
<evidence type="ECO:0000313" key="1">
    <source>
        <dbReference type="EMBL" id="GBG32386.1"/>
    </source>
</evidence>
<keyword evidence="2" id="KW-1185">Reference proteome</keyword>
<dbReference type="InParanoid" id="A0A2R5GNB8"/>
<reference evidence="1 2" key="1">
    <citation type="submission" date="2017-12" db="EMBL/GenBank/DDBJ databases">
        <title>Sequencing, de novo assembly and annotation of complete genome of a new Thraustochytrid species, strain FCC1311.</title>
        <authorList>
            <person name="Sedici K."/>
            <person name="Godart F."/>
            <person name="Aiese Cigliano R."/>
            <person name="Sanseverino W."/>
            <person name="Barakat M."/>
            <person name="Ortet P."/>
            <person name="Marechal E."/>
            <person name="Cagnac O."/>
            <person name="Amato A."/>
        </authorList>
    </citation>
    <scope>NUCLEOTIDE SEQUENCE [LARGE SCALE GENOMIC DNA]</scope>
</reference>
<sequence>MSRAPPARASWGHARLTLRIPPLRKRRRHAVLPGSNMLQFEPAAPINVHAHLARQHLCLAVAAAAMAAEAHAVRDVPSLLDARVDVEELDRRRRPGVTTQR</sequence>
<name>A0A2R5GNB8_9STRA</name>
<gene>
    <name evidence="1" type="ORF">FCC1311_086112</name>
</gene>
<accession>A0A2R5GNB8</accession>
<comment type="caution">
    <text evidence="1">The sequence shown here is derived from an EMBL/GenBank/DDBJ whole genome shotgun (WGS) entry which is preliminary data.</text>
</comment>
<protein>
    <submittedName>
        <fullName evidence="1">Uncharacterized protein</fullName>
    </submittedName>
</protein>
<dbReference type="AlphaFoldDB" id="A0A2R5GNB8"/>
<dbReference type="Proteomes" id="UP000241890">
    <property type="component" value="Unassembled WGS sequence"/>
</dbReference>
<evidence type="ECO:0000313" key="2">
    <source>
        <dbReference type="Proteomes" id="UP000241890"/>
    </source>
</evidence>